<dbReference type="PANTHER" id="PTHR42755:SF1">
    <property type="entry name" value="3-DEOXY-D-MANNO-OCTULOSONIC ACID TRANSFERASE, MITOCHONDRIAL-RELATED"/>
    <property type="match status" value="1"/>
</dbReference>
<dbReference type="InterPro" id="IPR039901">
    <property type="entry name" value="Kdotransferase"/>
</dbReference>
<comment type="caution">
    <text evidence="16">The sequence shown here is derived from an EMBL/GenBank/DDBJ whole genome shotgun (WGS) entry which is preliminary data.</text>
</comment>
<dbReference type="GO" id="GO:0043842">
    <property type="term" value="F:Kdo transferase activity"/>
    <property type="evidence" value="ECO:0007669"/>
    <property type="project" value="UniProtKB-EC"/>
</dbReference>
<dbReference type="RefSeq" id="WP_058479899.1">
    <property type="nucleotide sequence ID" value="NZ_CAAAIQ010000008.1"/>
</dbReference>
<dbReference type="FunFam" id="3.40.50.2000:FF:000032">
    <property type="entry name" value="3-deoxy-D-manno-octulosonic acid transferase"/>
    <property type="match status" value="1"/>
</dbReference>
<comment type="subcellular location">
    <subcellularLocation>
        <location evidence="1">Cell inner membrane</location>
        <topology evidence="1">Single-pass membrane protein</topology>
        <orientation evidence="1">Cytoplasmic side</orientation>
    </subcellularLocation>
    <subcellularLocation>
        <location evidence="13">Cell membrane</location>
    </subcellularLocation>
</comment>
<dbReference type="FunFam" id="3.40.50.11720:FF:000001">
    <property type="entry name" value="3-deoxy-D-manno-octulosonic acid transferase"/>
    <property type="match status" value="1"/>
</dbReference>
<evidence type="ECO:0000256" key="9">
    <source>
        <dbReference type="ARBA" id="ARBA00031445"/>
    </source>
</evidence>
<comment type="similarity">
    <text evidence="3">Belongs to the glycosyltransferase group 1 family. Glycosyltransferase 30 subfamily.</text>
</comment>
<evidence type="ECO:0000256" key="6">
    <source>
        <dbReference type="ARBA" id="ARBA00022519"/>
    </source>
</evidence>
<dbReference type="InterPro" id="IPR007507">
    <property type="entry name" value="Glycos_transf_N"/>
</dbReference>
<evidence type="ECO:0000256" key="3">
    <source>
        <dbReference type="ARBA" id="ARBA00006380"/>
    </source>
</evidence>
<evidence type="ECO:0000259" key="15">
    <source>
        <dbReference type="Pfam" id="PF04413"/>
    </source>
</evidence>
<evidence type="ECO:0000256" key="5">
    <source>
        <dbReference type="ARBA" id="ARBA00019077"/>
    </source>
</evidence>
<keyword evidence="17" id="KW-1185">Reference proteome</keyword>
<name>A0A0W1AGK4_9GAMM</name>
<dbReference type="AlphaFoldDB" id="A0A0W1AGK4"/>
<evidence type="ECO:0000256" key="8">
    <source>
        <dbReference type="ARBA" id="ARBA00022968"/>
    </source>
</evidence>
<comment type="function">
    <text evidence="13">Involved in lipopolysaccharide (LPS) biosynthesis. Catalyzes the transfer of 3-deoxy-D-manno-octulosonate (Kdo) residue(s) from CMP-Kdo to lipid IV(A), the tetraacyldisaccharide-1,4'-bisphosphate precursor of lipid A.</text>
</comment>
<proteinExistence type="inferred from homology"/>
<evidence type="ECO:0000313" key="17">
    <source>
        <dbReference type="Proteomes" id="UP000054729"/>
    </source>
</evidence>
<keyword evidence="13" id="KW-1003">Cell membrane</keyword>
<feature type="site" description="Transition state stabilizer" evidence="12">
    <location>
        <position position="205"/>
    </location>
</feature>
<protein>
    <recommendedName>
        <fullName evidence="5 13">3-deoxy-D-manno-octulosonic acid transferase</fullName>
        <shortName evidence="13">Kdo transferase</shortName>
        <ecNumber evidence="4 13">2.4.99.12</ecNumber>
    </recommendedName>
    <alternativeName>
        <fullName evidence="9 13">Lipid IV(A) 3-deoxy-D-manno-octulosonic acid transferase</fullName>
    </alternativeName>
</protein>
<dbReference type="UniPathway" id="UPA00958"/>
<evidence type="ECO:0000256" key="1">
    <source>
        <dbReference type="ARBA" id="ARBA00004388"/>
    </source>
</evidence>
<feature type="active site" description="Proton acceptor" evidence="11">
    <location>
        <position position="59"/>
    </location>
</feature>
<evidence type="ECO:0000256" key="7">
    <source>
        <dbReference type="ARBA" id="ARBA00022679"/>
    </source>
</evidence>
<evidence type="ECO:0000256" key="2">
    <source>
        <dbReference type="ARBA" id="ARBA00004713"/>
    </source>
</evidence>
<keyword evidence="8" id="KW-0735">Signal-anchor</keyword>
<dbReference type="STRING" id="66969.Lwal_1187"/>
<organism evidence="16 17">
    <name type="scientific">Legionella waltersii</name>
    <dbReference type="NCBI Taxonomy" id="66969"/>
    <lineage>
        <taxon>Bacteria</taxon>
        <taxon>Pseudomonadati</taxon>
        <taxon>Pseudomonadota</taxon>
        <taxon>Gammaproteobacteria</taxon>
        <taxon>Legionellales</taxon>
        <taxon>Legionellaceae</taxon>
        <taxon>Legionella</taxon>
    </lineage>
</organism>
<feature type="domain" description="3-deoxy-D-manno-octulosonic-acid transferase N-terminal" evidence="15">
    <location>
        <begin position="32"/>
        <end position="207"/>
    </location>
</feature>
<dbReference type="GO" id="GO:0005886">
    <property type="term" value="C:plasma membrane"/>
    <property type="evidence" value="ECO:0007669"/>
    <property type="project" value="UniProtKB-SubCell"/>
</dbReference>
<dbReference type="Gene3D" id="3.40.50.11720">
    <property type="entry name" value="3-Deoxy-D-manno-octulosonic-acid transferase, N-terminal domain"/>
    <property type="match status" value="1"/>
</dbReference>
<keyword evidence="8" id="KW-0812">Transmembrane</keyword>
<dbReference type="GO" id="GO:0009244">
    <property type="term" value="P:lipopolysaccharide core region biosynthetic process"/>
    <property type="evidence" value="ECO:0007669"/>
    <property type="project" value="UniProtKB-UniRule"/>
</dbReference>
<evidence type="ECO:0000256" key="13">
    <source>
        <dbReference type="RuleBase" id="RU365103"/>
    </source>
</evidence>
<dbReference type="OrthoDB" id="9789797at2"/>
<comment type="catalytic activity">
    <reaction evidence="10 13">
        <text>lipid IVA (E. coli) + CMP-3-deoxy-beta-D-manno-octulosonate = alpha-Kdo-(2-&gt;6)-lipid IVA (E. coli) + CMP + H(+)</text>
        <dbReference type="Rhea" id="RHEA:28066"/>
        <dbReference type="ChEBI" id="CHEBI:15378"/>
        <dbReference type="ChEBI" id="CHEBI:58603"/>
        <dbReference type="ChEBI" id="CHEBI:60364"/>
        <dbReference type="ChEBI" id="CHEBI:60377"/>
        <dbReference type="ChEBI" id="CHEBI:85987"/>
        <dbReference type="EC" id="2.4.99.12"/>
    </reaction>
</comment>
<dbReference type="InterPro" id="IPR001296">
    <property type="entry name" value="Glyco_trans_1"/>
</dbReference>
<feature type="site" description="Transition state stabilizer" evidence="12">
    <location>
        <position position="127"/>
    </location>
</feature>
<keyword evidence="6" id="KW-0997">Cell inner membrane</keyword>
<comment type="pathway">
    <text evidence="2 13">Bacterial outer membrane biogenesis; LPS core biosynthesis.</text>
</comment>
<evidence type="ECO:0000313" key="16">
    <source>
        <dbReference type="EMBL" id="KTD80490.1"/>
    </source>
</evidence>
<dbReference type="InterPro" id="IPR038107">
    <property type="entry name" value="Glycos_transf_N_sf"/>
</dbReference>
<evidence type="ECO:0000256" key="12">
    <source>
        <dbReference type="PIRSR" id="PIRSR639901-2"/>
    </source>
</evidence>
<reference evidence="16 17" key="1">
    <citation type="submission" date="2015-11" db="EMBL/GenBank/DDBJ databases">
        <title>Genomic analysis of 38 Legionella species identifies large and diverse effector repertoires.</title>
        <authorList>
            <person name="Burstein D."/>
            <person name="Amaro F."/>
            <person name="Zusman T."/>
            <person name="Lifshitz Z."/>
            <person name="Cohen O."/>
            <person name="Gilbert J.A."/>
            <person name="Pupko T."/>
            <person name="Shuman H.A."/>
            <person name="Segal G."/>
        </authorList>
    </citation>
    <scope>NUCLEOTIDE SEQUENCE [LARGE SCALE GENOMIC DNA]</scope>
    <source>
        <strain evidence="16 17">ATCC 51914</strain>
    </source>
</reference>
<gene>
    <name evidence="16" type="ORF">Lwal_1187</name>
</gene>
<feature type="domain" description="Glycosyl transferase family 1" evidence="14">
    <location>
        <begin position="249"/>
        <end position="396"/>
    </location>
</feature>
<evidence type="ECO:0000256" key="10">
    <source>
        <dbReference type="ARBA" id="ARBA00049183"/>
    </source>
</evidence>
<dbReference type="GO" id="GO:0009245">
    <property type="term" value="P:lipid A biosynthetic process"/>
    <property type="evidence" value="ECO:0007669"/>
    <property type="project" value="TreeGrafter"/>
</dbReference>
<evidence type="ECO:0000256" key="11">
    <source>
        <dbReference type="PIRSR" id="PIRSR639901-1"/>
    </source>
</evidence>
<dbReference type="Pfam" id="PF04413">
    <property type="entry name" value="Glycos_transf_N"/>
    <property type="match status" value="1"/>
</dbReference>
<accession>A0A0W1AGK4</accession>
<dbReference type="Pfam" id="PF00534">
    <property type="entry name" value="Glycos_transf_1"/>
    <property type="match status" value="1"/>
</dbReference>
<evidence type="ECO:0000259" key="14">
    <source>
        <dbReference type="Pfam" id="PF00534"/>
    </source>
</evidence>
<dbReference type="PANTHER" id="PTHR42755">
    <property type="entry name" value="3-DEOXY-MANNO-OCTULOSONATE CYTIDYLYLTRANSFERASE"/>
    <property type="match status" value="1"/>
</dbReference>
<dbReference type="NCBIfam" id="NF004388">
    <property type="entry name" value="PRK05749.1-4"/>
    <property type="match status" value="1"/>
</dbReference>
<keyword evidence="13" id="KW-0448">Lipopolysaccharide biosynthesis</keyword>
<dbReference type="Gene3D" id="3.40.50.2000">
    <property type="entry name" value="Glycogen Phosphorylase B"/>
    <property type="match status" value="1"/>
</dbReference>
<dbReference type="Proteomes" id="UP000054729">
    <property type="component" value="Unassembled WGS sequence"/>
</dbReference>
<keyword evidence="7 13" id="KW-0808">Transferase</keyword>
<evidence type="ECO:0000256" key="4">
    <source>
        <dbReference type="ARBA" id="ARBA00012621"/>
    </source>
</evidence>
<sequence length="421" mass="47692">MRIIYTVLMYLLSPYLLFRLWRKSRALPAYKQRIHERFALGLKSHGPVDVWVHAVSLGEVIAATPLIDEMLAKKWSVLITTMTPTGSERVKTRFGDKVLHTYVPYDLPDVVKRFYKKMQPKVLVIMETELWPNIIHQAHVSKVPVLLANARLSERSLKGYMTFKSLFKPVLQEFSGILAQSDDDAKRFIALGANTDSVHVLGNIKFDLQLHLVDSKKFIELKNHWGSDRLVVIAASTHDNEESLILSQMKRLQEAIPNMVLLIAPRHPERFQTVYQLCLQAGFKTGLRSDLNTLSPENEIVVLDCLGELLGLYQISDIAFVGGSLVPVGGHNVLEPIAMNVPVISGNQVHNFKTICRDLESAEAFLLVEKIEQFRDAVIKLHSDQAFKQRMVNNASRFLESNKGSLLRHLQVVENQLKAQS</sequence>
<keyword evidence="6" id="KW-0472">Membrane</keyword>
<dbReference type="EC" id="2.4.99.12" evidence="4 13"/>
<dbReference type="PATRIC" id="fig|66969.6.peg.1301"/>
<dbReference type="EMBL" id="LNZB01000031">
    <property type="protein sequence ID" value="KTD80490.1"/>
    <property type="molecule type" value="Genomic_DNA"/>
</dbReference>
<dbReference type="SUPFAM" id="SSF53756">
    <property type="entry name" value="UDP-Glycosyltransferase/glycogen phosphorylase"/>
    <property type="match status" value="1"/>
</dbReference>